<reference evidence="1" key="1">
    <citation type="submission" date="2011-03" db="EMBL/GenBank/DDBJ databases">
        <title>Draft genome of Neisseria meningitidis strain alpha522.</title>
        <authorList>
            <person name="Schoen C."/>
            <person name="Blom J."/>
        </authorList>
    </citation>
    <scope>NUCLEOTIDE SEQUENCE</scope>
    <source>
        <strain evidence="1">Alpha522</strain>
    </source>
</reference>
<name>I4E5K1_NEIME</name>
<proteinExistence type="predicted"/>
<protein>
    <submittedName>
        <fullName evidence="1">Uncharacterized protein</fullName>
    </submittedName>
</protein>
<gene>
    <name evidence="1" type="ORF">NMALPHA522_1076</name>
</gene>
<dbReference type="AlphaFoldDB" id="I4E5K1"/>
<evidence type="ECO:0000313" key="1">
    <source>
        <dbReference type="EMBL" id="CCA44617.1"/>
    </source>
</evidence>
<accession>I4E5K1</accession>
<dbReference type="EMBL" id="FR845709">
    <property type="protein sequence ID" value="CCA44617.1"/>
    <property type="molecule type" value="Genomic_DNA"/>
</dbReference>
<sequence>MRASLNPEHRAKVKSDSLRLPRRLAQAAPVLAAYAV</sequence>
<organism evidence="1">
    <name type="scientific">Neisseria meningitidis alpha522</name>
    <dbReference type="NCBI Taxonomy" id="996307"/>
    <lineage>
        <taxon>Bacteria</taxon>
        <taxon>Pseudomonadati</taxon>
        <taxon>Pseudomonadota</taxon>
        <taxon>Betaproteobacteria</taxon>
        <taxon>Neisseriales</taxon>
        <taxon>Neisseriaceae</taxon>
        <taxon>Neisseria</taxon>
    </lineage>
</organism>